<accession>A0A6G1BNM5</accession>
<proteinExistence type="predicted"/>
<feature type="region of interest" description="Disordered" evidence="1">
    <location>
        <begin position="60"/>
        <end position="79"/>
    </location>
</feature>
<sequence>MISSPATPILAPNIYSLPLELVRPVSIAAGKAQAWVDEKNVARLSGRAVESSSPAANPFFNALLTTPKPTSSSSTTDLPEGAQWRYNEFLNAVKKGKVECVRFSKDGGLLQSANSFPPRKKERRNPRHPPPAKANAMVETCLSSAATAASKHALLFSLLTLRL</sequence>
<feature type="compositionally biased region" description="Low complexity" evidence="1">
    <location>
        <begin position="63"/>
        <end position="79"/>
    </location>
</feature>
<organism evidence="2 3">
    <name type="scientific">Oryza meyeriana var. granulata</name>
    <dbReference type="NCBI Taxonomy" id="110450"/>
    <lineage>
        <taxon>Eukaryota</taxon>
        <taxon>Viridiplantae</taxon>
        <taxon>Streptophyta</taxon>
        <taxon>Embryophyta</taxon>
        <taxon>Tracheophyta</taxon>
        <taxon>Spermatophyta</taxon>
        <taxon>Magnoliopsida</taxon>
        <taxon>Liliopsida</taxon>
        <taxon>Poales</taxon>
        <taxon>Poaceae</taxon>
        <taxon>BOP clade</taxon>
        <taxon>Oryzoideae</taxon>
        <taxon>Oryzeae</taxon>
        <taxon>Oryzinae</taxon>
        <taxon>Oryza</taxon>
        <taxon>Oryza meyeriana</taxon>
    </lineage>
</organism>
<evidence type="ECO:0000313" key="3">
    <source>
        <dbReference type="Proteomes" id="UP000479710"/>
    </source>
</evidence>
<dbReference type="AlphaFoldDB" id="A0A6G1BNM5"/>
<evidence type="ECO:0000256" key="1">
    <source>
        <dbReference type="SAM" id="MobiDB-lite"/>
    </source>
</evidence>
<gene>
    <name evidence="2" type="ORF">E2562_029292</name>
</gene>
<protein>
    <submittedName>
        <fullName evidence="2">Uncharacterized protein</fullName>
    </submittedName>
</protein>
<reference evidence="2 3" key="1">
    <citation type="submission" date="2019-11" db="EMBL/GenBank/DDBJ databases">
        <title>Whole genome sequence of Oryza granulata.</title>
        <authorList>
            <person name="Li W."/>
        </authorList>
    </citation>
    <scope>NUCLEOTIDE SEQUENCE [LARGE SCALE GENOMIC DNA]</scope>
    <source>
        <strain evidence="3">cv. Menghai</strain>
        <tissue evidence="2">Leaf</tissue>
    </source>
</reference>
<name>A0A6G1BNM5_9ORYZ</name>
<dbReference type="OrthoDB" id="1413014at2759"/>
<comment type="caution">
    <text evidence="2">The sequence shown here is derived from an EMBL/GenBank/DDBJ whole genome shotgun (WGS) entry which is preliminary data.</text>
</comment>
<evidence type="ECO:0000313" key="2">
    <source>
        <dbReference type="EMBL" id="KAF0889618.1"/>
    </source>
</evidence>
<keyword evidence="3" id="KW-1185">Reference proteome</keyword>
<dbReference type="Proteomes" id="UP000479710">
    <property type="component" value="Unassembled WGS sequence"/>
</dbReference>
<dbReference type="EMBL" id="SPHZ02000012">
    <property type="protein sequence ID" value="KAF0889618.1"/>
    <property type="molecule type" value="Genomic_DNA"/>
</dbReference>
<feature type="region of interest" description="Disordered" evidence="1">
    <location>
        <begin position="111"/>
        <end position="134"/>
    </location>
</feature>
<feature type="compositionally biased region" description="Basic residues" evidence="1">
    <location>
        <begin position="118"/>
        <end position="127"/>
    </location>
</feature>